<evidence type="ECO:0008006" key="3">
    <source>
        <dbReference type="Google" id="ProtNLM"/>
    </source>
</evidence>
<proteinExistence type="predicted"/>
<name>A0A7W6GBF3_9HYPH</name>
<keyword evidence="2" id="KW-1185">Reference proteome</keyword>
<dbReference type="PANTHER" id="PTHR38588:SF1">
    <property type="entry name" value="BLL0334 PROTEIN"/>
    <property type="match status" value="1"/>
</dbReference>
<dbReference type="SUPFAM" id="SSF55961">
    <property type="entry name" value="Bet v1-like"/>
    <property type="match status" value="1"/>
</dbReference>
<protein>
    <recommendedName>
        <fullName evidence="3">Carbon monoxide dehydrogenase</fullName>
    </recommendedName>
</protein>
<sequence>MDFVGQERITAPRDVVWAGLNDPDILKECIPGCQSLEFTGPNELVATIRVKIGMVPLTFTGEIRVSNIDAPLSYTLTAEGKGSIAGFARGSADVTLEDDGGETILHFRAGADVGGKIAQLGARLIDSSSQKLAQRFFSDFNAAVSAKAAE</sequence>
<dbReference type="RefSeq" id="WP_183901192.1">
    <property type="nucleotide sequence ID" value="NZ_JACIDW010000011.1"/>
</dbReference>
<dbReference type="EMBL" id="JACIDW010000011">
    <property type="protein sequence ID" value="MBB3965648.1"/>
    <property type="molecule type" value="Genomic_DNA"/>
</dbReference>
<comment type="caution">
    <text evidence="1">The sequence shown here is derived from an EMBL/GenBank/DDBJ whole genome shotgun (WGS) entry which is preliminary data.</text>
</comment>
<dbReference type="Pfam" id="PF06240">
    <property type="entry name" value="COXG"/>
    <property type="match status" value="1"/>
</dbReference>
<dbReference type="CDD" id="cd05018">
    <property type="entry name" value="CoxG"/>
    <property type="match status" value="1"/>
</dbReference>
<accession>A0A7W6GBF3</accession>
<dbReference type="PANTHER" id="PTHR38588">
    <property type="entry name" value="BLL0334 PROTEIN"/>
    <property type="match status" value="1"/>
</dbReference>
<organism evidence="1 2">
    <name type="scientific">Rhizobium metallidurans</name>
    <dbReference type="NCBI Taxonomy" id="1265931"/>
    <lineage>
        <taxon>Bacteria</taxon>
        <taxon>Pseudomonadati</taxon>
        <taxon>Pseudomonadota</taxon>
        <taxon>Alphaproteobacteria</taxon>
        <taxon>Hyphomicrobiales</taxon>
        <taxon>Rhizobiaceae</taxon>
        <taxon>Rhizobium/Agrobacterium group</taxon>
        <taxon>Rhizobium</taxon>
    </lineage>
</organism>
<dbReference type="Gene3D" id="3.30.530.20">
    <property type="match status" value="1"/>
</dbReference>
<dbReference type="AlphaFoldDB" id="A0A7W6GBF3"/>
<evidence type="ECO:0000313" key="2">
    <source>
        <dbReference type="Proteomes" id="UP000582090"/>
    </source>
</evidence>
<dbReference type="InterPro" id="IPR023393">
    <property type="entry name" value="START-like_dom_sf"/>
</dbReference>
<evidence type="ECO:0000313" key="1">
    <source>
        <dbReference type="EMBL" id="MBB3965648.1"/>
    </source>
</evidence>
<dbReference type="InterPro" id="IPR010419">
    <property type="entry name" value="CO_DH_gsu"/>
</dbReference>
<reference evidence="1 2" key="1">
    <citation type="submission" date="2020-08" db="EMBL/GenBank/DDBJ databases">
        <title>Genomic Encyclopedia of Type Strains, Phase IV (KMG-IV): sequencing the most valuable type-strain genomes for metagenomic binning, comparative biology and taxonomic classification.</title>
        <authorList>
            <person name="Goeker M."/>
        </authorList>
    </citation>
    <scope>NUCLEOTIDE SEQUENCE [LARGE SCALE GENOMIC DNA]</scope>
    <source>
        <strain evidence="1 2">DSM 26575</strain>
    </source>
</reference>
<gene>
    <name evidence="1" type="ORF">GGQ67_003323</name>
</gene>
<dbReference type="Proteomes" id="UP000582090">
    <property type="component" value="Unassembled WGS sequence"/>
</dbReference>